<evidence type="ECO:0000313" key="1">
    <source>
        <dbReference type="EMBL" id="UTI62246.1"/>
    </source>
</evidence>
<keyword evidence="2" id="KW-1185">Reference proteome</keyword>
<proteinExistence type="predicted"/>
<dbReference type="EMBL" id="CP098502">
    <property type="protein sequence ID" value="UTI62246.1"/>
    <property type="molecule type" value="Genomic_DNA"/>
</dbReference>
<evidence type="ECO:0000313" key="2">
    <source>
        <dbReference type="Proteomes" id="UP001056035"/>
    </source>
</evidence>
<reference evidence="1 2" key="1">
    <citation type="submission" date="2022-06" db="EMBL/GenBank/DDBJ databases">
        <title>Paraconexibacter antarcticus.</title>
        <authorList>
            <person name="Kim C.S."/>
        </authorList>
    </citation>
    <scope>NUCLEOTIDE SEQUENCE [LARGE SCALE GENOMIC DNA]</scope>
    <source>
        <strain evidence="1 2">02-257</strain>
    </source>
</reference>
<name>A0ABY5DLC3_9ACTN</name>
<dbReference type="RefSeq" id="WP_254568984.1">
    <property type="nucleotide sequence ID" value="NZ_CP098502.1"/>
</dbReference>
<gene>
    <name evidence="1" type="ORF">NBH00_12795</name>
</gene>
<dbReference type="Proteomes" id="UP001056035">
    <property type="component" value="Chromosome"/>
</dbReference>
<organism evidence="1 2">
    <name type="scientific">Paraconexibacter antarcticus</name>
    <dbReference type="NCBI Taxonomy" id="2949664"/>
    <lineage>
        <taxon>Bacteria</taxon>
        <taxon>Bacillati</taxon>
        <taxon>Actinomycetota</taxon>
        <taxon>Thermoleophilia</taxon>
        <taxon>Solirubrobacterales</taxon>
        <taxon>Paraconexibacteraceae</taxon>
        <taxon>Paraconexibacter</taxon>
    </lineage>
</organism>
<sequence>MATALGIVAVVVSLASLGLGVVNFRSQAVRRRLDALELREKSVPGIVRSLDSVSQRIEKQRVPLALERIATALESQREDDVP</sequence>
<protein>
    <submittedName>
        <fullName evidence="1">Uncharacterized protein</fullName>
    </submittedName>
</protein>
<accession>A0ABY5DLC3</accession>